<gene>
    <name evidence="1" type="ORF">E2C01_030098</name>
</gene>
<keyword evidence="2" id="KW-1185">Reference proteome</keyword>
<accession>A0A5B7ER70</accession>
<dbReference type="AlphaFoldDB" id="A0A5B7ER70"/>
<evidence type="ECO:0000313" key="1">
    <source>
        <dbReference type="EMBL" id="MPC36632.1"/>
    </source>
</evidence>
<sequence length="133" mass="14985">MHILVLAIKAPIMNNRTHFSHNRPTVTSTATLQGRASPSRCFIHLLITSIFPFPFTSPWPPLTSSHFPSPSLIPSSPPFPHYHPYAHSHPRLPHSPFPCAEGRLAFWFACEIVSFWRTARRKGVEPPPGTRDS</sequence>
<evidence type="ECO:0000313" key="2">
    <source>
        <dbReference type="Proteomes" id="UP000324222"/>
    </source>
</evidence>
<proteinExistence type="predicted"/>
<organism evidence="1 2">
    <name type="scientific">Portunus trituberculatus</name>
    <name type="common">Swimming crab</name>
    <name type="synonym">Neptunus trituberculatus</name>
    <dbReference type="NCBI Taxonomy" id="210409"/>
    <lineage>
        <taxon>Eukaryota</taxon>
        <taxon>Metazoa</taxon>
        <taxon>Ecdysozoa</taxon>
        <taxon>Arthropoda</taxon>
        <taxon>Crustacea</taxon>
        <taxon>Multicrustacea</taxon>
        <taxon>Malacostraca</taxon>
        <taxon>Eumalacostraca</taxon>
        <taxon>Eucarida</taxon>
        <taxon>Decapoda</taxon>
        <taxon>Pleocyemata</taxon>
        <taxon>Brachyura</taxon>
        <taxon>Eubrachyura</taxon>
        <taxon>Portunoidea</taxon>
        <taxon>Portunidae</taxon>
        <taxon>Portuninae</taxon>
        <taxon>Portunus</taxon>
    </lineage>
</organism>
<reference evidence="1 2" key="1">
    <citation type="submission" date="2019-05" db="EMBL/GenBank/DDBJ databases">
        <title>Another draft genome of Portunus trituberculatus and its Hox gene families provides insights of decapod evolution.</title>
        <authorList>
            <person name="Jeong J.-H."/>
            <person name="Song I."/>
            <person name="Kim S."/>
            <person name="Choi T."/>
            <person name="Kim D."/>
            <person name="Ryu S."/>
            <person name="Kim W."/>
        </authorList>
    </citation>
    <scope>NUCLEOTIDE SEQUENCE [LARGE SCALE GENOMIC DNA]</scope>
    <source>
        <tissue evidence="1">Muscle</tissue>
    </source>
</reference>
<comment type="caution">
    <text evidence="1">The sequence shown here is derived from an EMBL/GenBank/DDBJ whole genome shotgun (WGS) entry which is preliminary data.</text>
</comment>
<dbReference type="Proteomes" id="UP000324222">
    <property type="component" value="Unassembled WGS sequence"/>
</dbReference>
<name>A0A5B7ER70_PORTR</name>
<dbReference type="EMBL" id="VSRR010003563">
    <property type="protein sequence ID" value="MPC36632.1"/>
    <property type="molecule type" value="Genomic_DNA"/>
</dbReference>
<protein>
    <submittedName>
        <fullName evidence="1">Uncharacterized protein</fullName>
    </submittedName>
</protein>